<keyword evidence="1" id="KW-0472">Membrane</keyword>
<evidence type="ECO:0000313" key="3">
    <source>
        <dbReference type="Proteomes" id="UP001596413"/>
    </source>
</evidence>
<feature type="transmembrane region" description="Helical" evidence="1">
    <location>
        <begin position="477"/>
        <end position="494"/>
    </location>
</feature>
<feature type="transmembrane region" description="Helical" evidence="1">
    <location>
        <begin position="135"/>
        <end position="155"/>
    </location>
</feature>
<proteinExistence type="predicted"/>
<evidence type="ECO:0000256" key="1">
    <source>
        <dbReference type="SAM" id="Phobius"/>
    </source>
</evidence>
<keyword evidence="1" id="KW-0812">Transmembrane</keyword>
<dbReference type="EMBL" id="JBHSZO010000028">
    <property type="protein sequence ID" value="MFC7220044.1"/>
    <property type="molecule type" value="Genomic_DNA"/>
</dbReference>
<feature type="transmembrane region" description="Helical" evidence="1">
    <location>
        <begin position="42"/>
        <end position="62"/>
    </location>
</feature>
<feature type="transmembrane region" description="Helical" evidence="1">
    <location>
        <begin position="176"/>
        <end position="201"/>
    </location>
</feature>
<protein>
    <recommendedName>
        <fullName evidence="4">Oligosaccharide repeat unit polymerase</fullName>
    </recommendedName>
</protein>
<evidence type="ECO:0008006" key="4">
    <source>
        <dbReference type="Google" id="ProtNLM"/>
    </source>
</evidence>
<sequence>MRLAPLAAASARRRGTLTAPRPFLPFEVPAHSTPRAVLSRALSVPLVLALAVLIPAVVAGMAPPATRGTAFWLQLAVTVYAGSRLSAMILTARRRLIAGSIWLFCYVAMGVAVLAQISLGRTPTPLVGPSGDMTYAVALVLLGFVAFDVGALLARHRPAPRRYRMRRTATVSRRRLYLLVALAYVASAVFVASLGGPAVFFNSRQAISDHLTAGGTSSSQVGSAFLRGFGTMPALLALLMLTRWMRLSRRARRTPAVWLPWLGLVGVNAVVNNPVSNPRYWFLTVAFSLLFTVFPRSPAVYRTALAGGVAAAVLVFPFADKFRYDEGGRHEQEQTSMLEPLVTKDYDQTVMLANTISWVESGAGHTYGRQLASSTFFFVPRAVWTSKTLDSGVRVGQWMGTTNVNLSSPLWAELWLDFGPLGMAVGFLGVGYWVARTDRRFAESGHVSREPGNLLAIVVPCIAGYTFIMLRGPLLQATGRIGIAAVCVLLVATFRTDRKHRLY</sequence>
<reference evidence="3" key="1">
    <citation type="journal article" date="2019" name="Int. J. Syst. Evol. Microbiol.">
        <title>The Global Catalogue of Microorganisms (GCM) 10K type strain sequencing project: providing services to taxonomists for standard genome sequencing and annotation.</title>
        <authorList>
            <consortium name="The Broad Institute Genomics Platform"/>
            <consortium name="The Broad Institute Genome Sequencing Center for Infectious Disease"/>
            <person name="Wu L."/>
            <person name="Ma J."/>
        </authorList>
    </citation>
    <scope>NUCLEOTIDE SEQUENCE [LARGE SCALE GENOMIC DNA]</scope>
    <source>
        <strain evidence="3">CGMCC 1.13681</strain>
    </source>
</reference>
<keyword evidence="1" id="KW-1133">Transmembrane helix</keyword>
<dbReference type="Proteomes" id="UP001596413">
    <property type="component" value="Unassembled WGS sequence"/>
</dbReference>
<name>A0ABW2GH01_9ACTN</name>
<feature type="transmembrane region" description="Helical" evidence="1">
    <location>
        <begin position="299"/>
        <end position="319"/>
    </location>
</feature>
<gene>
    <name evidence="2" type="ORF">ACFQLX_18010</name>
</gene>
<feature type="transmembrane region" description="Helical" evidence="1">
    <location>
        <begin position="454"/>
        <end position="471"/>
    </location>
</feature>
<feature type="transmembrane region" description="Helical" evidence="1">
    <location>
        <begin position="278"/>
        <end position="294"/>
    </location>
</feature>
<dbReference type="RefSeq" id="WP_386416490.1">
    <property type="nucleotide sequence ID" value="NZ_JBHSZO010000028.1"/>
</dbReference>
<feature type="transmembrane region" description="Helical" evidence="1">
    <location>
        <begin position="221"/>
        <end position="242"/>
    </location>
</feature>
<organism evidence="2 3">
    <name type="scientific">Streptomyces polyrhachis</name>
    <dbReference type="NCBI Taxonomy" id="1282885"/>
    <lineage>
        <taxon>Bacteria</taxon>
        <taxon>Bacillati</taxon>
        <taxon>Actinomycetota</taxon>
        <taxon>Actinomycetes</taxon>
        <taxon>Kitasatosporales</taxon>
        <taxon>Streptomycetaceae</taxon>
        <taxon>Streptomyces</taxon>
    </lineage>
</organism>
<feature type="transmembrane region" description="Helical" evidence="1">
    <location>
        <begin position="96"/>
        <end position="115"/>
    </location>
</feature>
<accession>A0ABW2GH01</accession>
<comment type="caution">
    <text evidence="2">The sequence shown here is derived from an EMBL/GenBank/DDBJ whole genome shotgun (WGS) entry which is preliminary data.</text>
</comment>
<feature type="transmembrane region" description="Helical" evidence="1">
    <location>
        <begin position="414"/>
        <end position="434"/>
    </location>
</feature>
<feature type="transmembrane region" description="Helical" evidence="1">
    <location>
        <begin position="254"/>
        <end position="272"/>
    </location>
</feature>
<evidence type="ECO:0000313" key="2">
    <source>
        <dbReference type="EMBL" id="MFC7220044.1"/>
    </source>
</evidence>
<keyword evidence="3" id="KW-1185">Reference proteome</keyword>